<feature type="signal peptide" evidence="2">
    <location>
        <begin position="1"/>
        <end position="25"/>
    </location>
</feature>
<dbReference type="Pfam" id="PF04366">
    <property type="entry name" value="Ysc84"/>
    <property type="match status" value="1"/>
</dbReference>
<dbReference type="CDD" id="cd11524">
    <property type="entry name" value="SYLF"/>
    <property type="match status" value="1"/>
</dbReference>
<feature type="region of interest" description="Disordered" evidence="1">
    <location>
        <begin position="222"/>
        <end position="241"/>
    </location>
</feature>
<dbReference type="Proteomes" id="UP001163336">
    <property type="component" value="Chromosome"/>
</dbReference>
<accession>A0ABM8C8N0</accession>
<evidence type="ECO:0000256" key="2">
    <source>
        <dbReference type="SAM" id="SignalP"/>
    </source>
</evidence>
<gene>
    <name evidence="4" type="ORF">MasN3_30750</name>
</gene>
<proteinExistence type="predicted"/>
<dbReference type="PANTHER" id="PTHR15629:SF2">
    <property type="entry name" value="SH3 DOMAIN-CONTAINING YSC84-LIKE PROTEIN 1"/>
    <property type="match status" value="1"/>
</dbReference>
<keyword evidence="2" id="KW-0732">Signal</keyword>
<name>A0ABM8C8N0_9BURK</name>
<dbReference type="RefSeq" id="WP_281908350.1">
    <property type="nucleotide sequence ID" value="NZ_AP026966.1"/>
</dbReference>
<feature type="region of interest" description="Disordered" evidence="1">
    <location>
        <begin position="28"/>
        <end position="50"/>
    </location>
</feature>
<evidence type="ECO:0000313" key="5">
    <source>
        <dbReference type="Proteomes" id="UP001163336"/>
    </source>
</evidence>
<evidence type="ECO:0000256" key="1">
    <source>
        <dbReference type="SAM" id="MobiDB-lite"/>
    </source>
</evidence>
<dbReference type="InterPro" id="IPR007461">
    <property type="entry name" value="Ysc84_actin-binding"/>
</dbReference>
<feature type="chain" id="PRO_5046967742" evidence="2">
    <location>
        <begin position="26"/>
        <end position="241"/>
    </location>
</feature>
<dbReference type="InterPro" id="IPR051702">
    <property type="entry name" value="SH3_domain_YSC84-like"/>
</dbReference>
<reference evidence="4" key="1">
    <citation type="submission" date="2022-11" db="EMBL/GenBank/DDBJ databases">
        <title>Isolation and characterization of PLA-degrading bacterium Massilia sp. from Antarctic soil.</title>
        <authorList>
            <person name="Sato K."/>
            <person name="Gomez-Fuentes C."/>
            <person name="Ahmad S.A."/>
            <person name="Zulkharnain A."/>
        </authorList>
    </citation>
    <scope>NUCLEOTIDE SEQUENCE</scope>
    <source>
        <strain evidence="4">N-3</strain>
    </source>
</reference>
<evidence type="ECO:0000313" key="4">
    <source>
        <dbReference type="EMBL" id="BDT59581.1"/>
    </source>
</evidence>
<dbReference type="EMBL" id="AP026966">
    <property type="protein sequence ID" value="BDT59581.1"/>
    <property type="molecule type" value="Genomic_DNA"/>
</dbReference>
<protein>
    <submittedName>
        <fullName evidence="4">Lipoprotein</fullName>
    </submittedName>
</protein>
<organism evidence="4 5">
    <name type="scientific">Massilia varians</name>
    <dbReference type="NCBI Taxonomy" id="457921"/>
    <lineage>
        <taxon>Bacteria</taxon>
        <taxon>Pseudomonadati</taxon>
        <taxon>Pseudomonadota</taxon>
        <taxon>Betaproteobacteria</taxon>
        <taxon>Burkholderiales</taxon>
        <taxon>Oxalobacteraceae</taxon>
        <taxon>Telluria group</taxon>
        <taxon>Massilia</taxon>
    </lineage>
</organism>
<feature type="domain" description="Ysc84 actin-binding" evidence="3">
    <location>
        <begin position="123"/>
        <end position="240"/>
    </location>
</feature>
<dbReference type="PANTHER" id="PTHR15629">
    <property type="entry name" value="SH3YL1 PROTEIN"/>
    <property type="match status" value="1"/>
</dbReference>
<evidence type="ECO:0000259" key="3">
    <source>
        <dbReference type="Pfam" id="PF04366"/>
    </source>
</evidence>
<keyword evidence="5" id="KW-1185">Reference proteome</keyword>
<keyword evidence="4" id="KW-0449">Lipoprotein</keyword>
<sequence>MLTDIARGAVAAAVFVLLSAPAAVAAQESRAGQGTPNAAQPAETGAQRKETAARRVADAAGVARTMAATPAIAALLGRARGVYIVPTYGRAALGLGAEGGSGVLMTRHADGRWGNPVFYTIGGISLGLQAGAEGGPFALLLMNQKAVDHFRKRNNFSLNADAGLTVINYARMAQGTTAGDVVVWSGSKGLFGNAATIAIDGIRYNQRLTHAYYGKPITALEAMDGGTPEPQSEPLRTALGK</sequence>